<accession>A0A327QVI3</accession>
<evidence type="ECO:0000313" key="7">
    <source>
        <dbReference type="Proteomes" id="UP000249547"/>
    </source>
</evidence>
<dbReference type="Proteomes" id="UP000249547">
    <property type="component" value="Unassembled WGS sequence"/>
</dbReference>
<reference evidence="6 7" key="1">
    <citation type="submission" date="2018-06" db="EMBL/GenBank/DDBJ databases">
        <title>Genomic Encyclopedia of Archaeal and Bacterial Type Strains, Phase II (KMG-II): from individual species to whole genera.</title>
        <authorList>
            <person name="Goeker M."/>
        </authorList>
    </citation>
    <scope>NUCLEOTIDE SEQUENCE [LARGE SCALE GENOMIC DNA]</scope>
    <source>
        <strain evidence="6 7">DSM 23857</strain>
    </source>
</reference>
<dbReference type="Gene3D" id="3.40.30.10">
    <property type="entry name" value="Glutaredoxin"/>
    <property type="match status" value="1"/>
</dbReference>
<evidence type="ECO:0000259" key="5">
    <source>
        <dbReference type="PROSITE" id="PS51352"/>
    </source>
</evidence>
<keyword evidence="2" id="KW-0201">Cytochrome c-type biogenesis</keyword>
<dbReference type="AlphaFoldDB" id="A0A327QVI3"/>
<dbReference type="PROSITE" id="PS00194">
    <property type="entry name" value="THIOREDOXIN_1"/>
    <property type="match status" value="1"/>
</dbReference>
<dbReference type="GO" id="GO:0016491">
    <property type="term" value="F:oxidoreductase activity"/>
    <property type="evidence" value="ECO:0007669"/>
    <property type="project" value="InterPro"/>
</dbReference>
<dbReference type="SUPFAM" id="SSF52833">
    <property type="entry name" value="Thioredoxin-like"/>
    <property type="match status" value="1"/>
</dbReference>
<keyword evidence="7" id="KW-1185">Reference proteome</keyword>
<dbReference type="Pfam" id="PF00578">
    <property type="entry name" value="AhpC-TSA"/>
    <property type="match status" value="1"/>
</dbReference>
<dbReference type="InterPro" id="IPR036249">
    <property type="entry name" value="Thioredoxin-like_sf"/>
</dbReference>
<dbReference type="EMBL" id="QLLL01000002">
    <property type="protein sequence ID" value="RAJ08331.1"/>
    <property type="molecule type" value="Genomic_DNA"/>
</dbReference>
<comment type="caution">
    <text evidence="6">The sequence shown here is derived from an EMBL/GenBank/DDBJ whole genome shotgun (WGS) entry which is preliminary data.</text>
</comment>
<dbReference type="InterPro" id="IPR017937">
    <property type="entry name" value="Thioredoxin_CS"/>
</dbReference>
<keyword evidence="3" id="KW-1015">Disulfide bond</keyword>
<evidence type="ECO:0000256" key="1">
    <source>
        <dbReference type="ARBA" id="ARBA00004196"/>
    </source>
</evidence>
<keyword evidence="4" id="KW-0676">Redox-active center</keyword>
<dbReference type="InterPro" id="IPR050553">
    <property type="entry name" value="Thioredoxin_ResA/DsbE_sf"/>
</dbReference>
<dbReference type="PANTHER" id="PTHR42852">
    <property type="entry name" value="THIOL:DISULFIDE INTERCHANGE PROTEIN DSBE"/>
    <property type="match status" value="1"/>
</dbReference>
<dbReference type="GO" id="GO:0016209">
    <property type="term" value="F:antioxidant activity"/>
    <property type="evidence" value="ECO:0007669"/>
    <property type="project" value="InterPro"/>
</dbReference>
<gene>
    <name evidence="6" type="ORF">LX64_00979</name>
</gene>
<dbReference type="PANTHER" id="PTHR42852:SF6">
    <property type="entry name" value="THIOL:DISULFIDE INTERCHANGE PROTEIN DSBE"/>
    <property type="match status" value="1"/>
</dbReference>
<dbReference type="PROSITE" id="PS51352">
    <property type="entry name" value="THIOREDOXIN_2"/>
    <property type="match status" value="1"/>
</dbReference>
<dbReference type="GO" id="GO:0017004">
    <property type="term" value="P:cytochrome complex assembly"/>
    <property type="evidence" value="ECO:0007669"/>
    <property type="project" value="UniProtKB-KW"/>
</dbReference>
<evidence type="ECO:0000256" key="3">
    <source>
        <dbReference type="ARBA" id="ARBA00023157"/>
    </source>
</evidence>
<proteinExistence type="predicted"/>
<protein>
    <submittedName>
        <fullName evidence="6">Peroxiredoxin</fullName>
    </submittedName>
</protein>
<evidence type="ECO:0000256" key="4">
    <source>
        <dbReference type="ARBA" id="ARBA00023284"/>
    </source>
</evidence>
<sequence length="347" mass="38779">MALLLLGMAQTAIAQKVQIHSAIHKAGTKITIYRDWPKRTFVDTVFLQEGAASFEMKDSLPAVYSISMRAPFANATVFSNEGEVVIDILPGSSIQLKGGKQLQALKSFEAVVKPLEKNWQMWGNAYAKSQDLDEKLRAGEEGNKAAAKVMEARVKFCLQHAGDIAGAWSAYNYGNLWREEDINKLLPAFKKYPQAGATYDKLLAQQQVLQANKMVGQPAPNFSLTAIDGSTVSLHTLLESHEYVLIDFWASWCTPCRATNRKLAKIYDKIKQKGIVVVSISVDEKEEAWRKAVEADKIPWLQLRTNNAMKSEAVKDYKVATLPATFLIDKKGHIIRQHISEEQLLKL</sequence>
<evidence type="ECO:0000313" key="6">
    <source>
        <dbReference type="EMBL" id="RAJ08331.1"/>
    </source>
</evidence>
<dbReference type="InterPro" id="IPR013766">
    <property type="entry name" value="Thioredoxin_domain"/>
</dbReference>
<dbReference type="InterPro" id="IPR000866">
    <property type="entry name" value="AhpC/TSA"/>
</dbReference>
<comment type="subcellular location">
    <subcellularLocation>
        <location evidence="1">Cell envelope</location>
    </subcellularLocation>
</comment>
<name>A0A327QVI3_9BACT</name>
<feature type="domain" description="Thioredoxin" evidence="5">
    <location>
        <begin position="213"/>
        <end position="347"/>
    </location>
</feature>
<organism evidence="6 7">
    <name type="scientific">Chitinophaga skermanii</name>
    <dbReference type="NCBI Taxonomy" id="331697"/>
    <lineage>
        <taxon>Bacteria</taxon>
        <taxon>Pseudomonadati</taxon>
        <taxon>Bacteroidota</taxon>
        <taxon>Chitinophagia</taxon>
        <taxon>Chitinophagales</taxon>
        <taxon>Chitinophagaceae</taxon>
        <taxon>Chitinophaga</taxon>
    </lineage>
</organism>
<dbReference type="CDD" id="cd02966">
    <property type="entry name" value="TlpA_like_family"/>
    <property type="match status" value="1"/>
</dbReference>
<dbReference type="GO" id="GO:0030313">
    <property type="term" value="C:cell envelope"/>
    <property type="evidence" value="ECO:0007669"/>
    <property type="project" value="UniProtKB-SubCell"/>
</dbReference>
<evidence type="ECO:0000256" key="2">
    <source>
        <dbReference type="ARBA" id="ARBA00022748"/>
    </source>
</evidence>